<sequence>MEKSYFQIDPKIQRLVVCMNTSGMKTYASCQGHGFPVRKRLPYVAFMAPLPLAQRLARLVREDAESLSPQLYWGWEVTARFNSLFRLCWRLAPENPHLYGYRYWRKTLDKDFQQLCLLIKYSVQ</sequence>
<proteinExistence type="predicted"/>
<dbReference type="AlphaFoldDB" id="A0A757VTE3"/>
<reference evidence="1" key="1">
    <citation type="journal article" date="2018" name="Genome Biol.">
        <title>SKESA: strategic k-mer extension for scrupulous assemblies.</title>
        <authorList>
            <person name="Souvorov A."/>
            <person name="Agarwala R."/>
            <person name="Lipman D.J."/>
        </authorList>
    </citation>
    <scope>NUCLEOTIDE SEQUENCE</scope>
    <source>
        <strain evidence="1">MA.CK_94/00004459</strain>
    </source>
</reference>
<dbReference type="EMBL" id="DAAXGR010000007">
    <property type="protein sequence ID" value="HAG0928945.1"/>
    <property type="molecule type" value="Genomic_DNA"/>
</dbReference>
<accession>A0A757VTE3</accession>
<reference evidence="1" key="2">
    <citation type="submission" date="2020-02" db="EMBL/GenBank/DDBJ databases">
        <authorList>
            <consortium name="NCBI Pathogen Detection Project"/>
        </authorList>
    </citation>
    <scope>NUCLEOTIDE SEQUENCE</scope>
    <source>
        <strain evidence="1">MA.CK_94/00004459</strain>
    </source>
</reference>
<protein>
    <submittedName>
        <fullName evidence="1">Uncharacterized protein</fullName>
    </submittedName>
</protein>
<comment type="caution">
    <text evidence="1">The sequence shown here is derived from an EMBL/GenBank/DDBJ whole genome shotgun (WGS) entry which is preliminary data.</text>
</comment>
<name>A0A757VTE3_SALER</name>
<organism evidence="1">
    <name type="scientific">Salmonella enterica</name>
    <name type="common">Salmonella choleraesuis</name>
    <dbReference type="NCBI Taxonomy" id="28901"/>
    <lineage>
        <taxon>Bacteria</taxon>
        <taxon>Pseudomonadati</taxon>
        <taxon>Pseudomonadota</taxon>
        <taxon>Gammaproteobacteria</taxon>
        <taxon>Enterobacterales</taxon>
        <taxon>Enterobacteriaceae</taxon>
        <taxon>Salmonella</taxon>
    </lineage>
</organism>
<gene>
    <name evidence="1" type="ORF">G8S40_002961</name>
</gene>
<evidence type="ECO:0000313" key="1">
    <source>
        <dbReference type="EMBL" id="HAG0928945.1"/>
    </source>
</evidence>